<dbReference type="EMBL" id="JARKIB010000003">
    <property type="protein sequence ID" value="KAJ7783309.1"/>
    <property type="molecule type" value="Genomic_DNA"/>
</dbReference>
<dbReference type="Proteomes" id="UP001215598">
    <property type="component" value="Unassembled WGS sequence"/>
</dbReference>
<feature type="compositionally biased region" description="Polar residues" evidence="1">
    <location>
        <begin position="168"/>
        <end position="188"/>
    </location>
</feature>
<name>A0AAD7P153_9AGAR</name>
<comment type="caution">
    <text evidence="2">The sequence shown here is derived from an EMBL/GenBank/DDBJ whole genome shotgun (WGS) entry which is preliminary data.</text>
</comment>
<feature type="compositionally biased region" description="Low complexity" evidence="1">
    <location>
        <begin position="154"/>
        <end position="167"/>
    </location>
</feature>
<feature type="compositionally biased region" description="Low complexity" evidence="1">
    <location>
        <begin position="225"/>
        <end position="238"/>
    </location>
</feature>
<organism evidence="2 3">
    <name type="scientific">Mycena metata</name>
    <dbReference type="NCBI Taxonomy" id="1033252"/>
    <lineage>
        <taxon>Eukaryota</taxon>
        <taxon>Fungi</taxon>
        <taxon>Dikarya</taxon>
        <taxon>Basidiomycota</taxon>
        <taxon>Agaricomycotina</taxon>
        <taxon>Agaricomycetes</taxon>
        <taxon>Agaricomycetidae</taxon>
        <taxon>Agaricales</taxon>
        <taxon>Marasmiineae</taxon>
        <taxon>Mycenaceae</taxon>
        <taxon>Mycena</taxon>
    </lineage>
</organism>
<evidence type="ECO:0000313" key="2">
    <source>
        <dbReference type="EMBL" id="KAJ7783309.1"/>
    </source>
</evidence>
<evidence type="ECO:0000313" key="3">
    <source>
        <dbReference type="Proteomes" id="UP001215598"/>
    </source>
</evidence>
<feature type="region of interest" description="Disordered" evidence="1">
    <location>
        <begin position="308"/>
        <end position="359"/>
    </location>
</feature>
<dbReference type="AlphaFoldDB" id="A0AAD7P153"/>
<feature type="compositionally biased region" description="Low complexity" evidence="1">
    <location>
        <begin position="206"/>
        <end position="215"/>
    </location>
</feature>
<proteinExistence type="predicted"/>
<protein>
    <submittedName>
        <fullName evidence="2">Uncharacterized protein</fullName>
    </submittedName>
</protein>
<sequence length="359" mass="38823">MITLAHPTSCARDEPILARPPQPPPTRDCPSPSYFSVAHATVRRYIQDLDIVIPWNSPYLLRCIPCSATTFAVAAIYFFDRHTDQLHPFFWGPARRQYTAATVQRVLESAQDLAIVMEWSSAEHALSTLAAREQARASPPAVKRIVGAKSVESPQRLPRLTRAAAARQMQTQERLQQHDAQASTSALASPSAEKTSKRRQNPPLEAPAAARASARQQMQKERAEAVIPPAVVATVARPNHTRARSSSQESSETLVASSPTMSRAVSVSSADTAVDVVSASPAKGKGRLIADVPSESVDAPMSAELEKMAGTRMVTRSRTKTEPEAKPTPRKAPYPATMTAQVAAGRKAPTGKRKTAKAR</sequence>
<evidence type="ECO:0000256" key="1">
    <source>
        <dbReference type="SAM" id="MobiDB-lite"/>
    </source>
</evidence>
<reference evidence="2" key="1">
    <citation type="submission" date="2023-03" db="EMBL/GenBank/DDBJ databases">
        <title>Massive genome expansion in bonnet fungi (Mycena s.s.) driven by repeated elements and novel gene families across ecological guilds.</title>
        <authorList>
            <consortium name="Lawrence Berkeley National Laboratory"/>
            <person name="Harder C.B."/>
            <person name="Miyauchi S."/>
            <person name="Viragh M."/>
            <person name="Kuo A."/>
            <person name="Thoen E."/>
            <person name="Andreopoulos B."/>
            <person name="Lu D."/>
            <person name="Skrede I."/>
            <person name="Drula E."/>
            <person name="Henrissat B."/>
            <person name="Morin E."/>
            <person name="Kohler A."/>
            <person name="Barry K."/>
            <person name="LaButti K."/>
            <person name="Morin E."/>
            <person name="Salamov A."/>
            <person name="Lipzen A."/>
            <person name="Mereny Z."/>
            <person name="Hegedus B."/>
            <person name="Baldrian P."/>
            <person name="Stursova M."/>
            <person name="Weitz H."/>
            <person name="Taylor A."/>
            <person name="Grigoriev I.V."/>
            <person name="Nagy L.G."/>
            <person name="Martin F."/>
            <person name="Kauserud H."/>
        </authorList>
    </citation>
    <scope>NUCLEOTIDE SEQUENCE</scope>
    <source>
        <strain evidence="2">CBHHK182m</strain>
    </source>
</reference>
<feature type="region of interest" description="Disordered" evidence="1">
    <location>
        <begin position="146"/>
        <end position="261"/>
    </location>
</feature>
<keyword evidence="3" id="KW-1185">Reference proteome</keyword>
<accession>A0AAD7P153</accession>
<feature type="compositionally biased region" description="Polar residues" evidence="1">
    <location>
        <begin position="244"/>
        <end position="261"/>
    </location>
</feature>
<feature type="compositionally biased region" description="Basic residues" evidence="1">
    <location>
        <begin position="349"/>
        <end position="359"/>
    </location>
</feature>
<gene>
    <name evidence="2" type="ORF">B0H16DRAFT_1496280</name>
</gene>